<feature type="region of interest" description="Disordered" evidence="1">
    <location>
        <begin position="1"/>
        <end position="38"/>
    </location>
</feature>
<keyword evidence="4" id="KW-1185">Reference proteome</keyword>
<evidence type="ECO:0000313" key="4">
    <source>
        <dbReference type="Proteomes" id="UP001497512"/>
    </source>
</evidence>
<gene>
    <name evidence="3" type="ORF">CSSPTR1EN2_LOCUS3767</name>
</gene>
<proteinExistence type="predicted"/>
<protein>
    <recommendedName>
        <fullName evidence="5">Transmembrane protein</fullName>
    </recommendedName>
</protein>
<evidence type="ECO:0008006" key="5">
    <source>
        <dbReference type="Google" id="ProtNLM"/>
    </source>
</evidence>
<dbReference type="PANTHER" id="PTHR35508">
    <property type="entry name" value="VOLTAGE-DEPENDENT L-TYPE CALCIUM CHANNEL SUBUNIT"/>
    <property type="match status" value="1"/>
</dbReference>
<dbReference type="EMBL" id="OZ019903">
    <property type="protein sequence ID" value="CAK9197023.1"/>
    <property type="molecule type" value="Genomic_DNA"/>
</dbReference>
<keyword evidence="2" id="KW-0472">Membrane</keyword>
<accession>A0ABP0TLL2</accession>
<dbReference type="PANTHER" id="PTHR35508:SF1">
    <property type="entry name" value="VOLTAGE-DEPENDENT L-TYPE CALCIUM CHANNEL SUBUNIT"/>
    <property type="match status" value="1"/>
</dbReference>
<feature type="transmembrane region" description="Helical" evidence="2">
    <location>
        <begin position="111"/>
        <end position="135"/>
    </location>
</feature>
<dbReference type="Proteomes" id="UP001497512">
    <property type="component" value="Chromosome 11"/>
</dbReference>
<reference evidence="3" key="1">
    <citation type="submission" date="2024-02" db="EMBL/GenBank/DDBJ databases">
        <authorList>
            <consortium name="ELIXIR-Norway"/>
            <consortium name="Elixir Norway"/>
        </authorList>
    </citation>
    <scope>NUCLEOTIDE SEQUENCE</scope>
</reference>
<evidence type="ECO:0000256" key="1">
    <source>
        <dbReference type="SAM" id="MobiDB-lite"/>
    </source>
</evidence>
<sequence>MAAALESRSNERPGRHHHHHQQTHSEEQQRQLRKRKWQSDERVVEEAATEKMLEAADIAFFNTQLEEHKPSLLYSVRTALQHQGLQLKRSLRFSLGSSTNLMLQGETWRPFFATAIGAIWFTALTAIVIVALLVLTSATNAAIASFLMSVSIIGFFVAFFFSSVSLLYFGALGFGGLTIGSVAFLSVCAVLFFSGVMAIIWVIWQALKKCLEFARGIVAMAGATPFQVLRGLRS</sequence>
<name>A0ABP0TLL2_9BRYO</name>
<feature type="transmembrane region" description="Helical" evidence="2">
    <location>
        <begin position="182"/>
        <end position="207"/>
    </location>
</feature>
<organism evidence="3 4">
    <name type="scientific">Sphagnum troendelagicum</name>
    <dbReference type="NCBI Taxonomy" id="128251"/>
    <lineage>
        <taxon>Eukaryota</taxon>
        <taxon>Viridiplantae</taxon>
        <taxon>Streptophyta</taxon>
        <taxon>Embryophyta</taxon>
        <taxon>Bryophyta</taxon>
        <taxon>Sphagnophytina</taxon>
        <taxon>Sphagnopsida</taxon>
        <taxon>Sphagnales</taxon>
        <taxon>Sphagnaceae</taxon>
        <taxon>Sphagnum</taxon>
    </lineage>
</organism>
<evidence type="ECO:0000313" key="3">
    <source>
        <dbReference type="EMBL" id="CAK9197023.1"/>
    </source>
</evidence>
<evidence type="ECO:0000256" key="2">
    <source>
        <dbReference type="SAM" id="Phobius"/>
    </source>
</evidence>
<keyword evidence="2" id="KW-0812">Transmembrane</keyword>
<feature type="transmembrane region" description="Helical" evidence="2">
    <location>
        <begin position="141"/>
        <end position="170"/>
    </location>
</feature>
<keyword evidence="2" id="KW-1133">Transmembrane helix</keyword>